<dbReference type="CDD" id="cd00085">
    <property type="entry name" value="HNHc"/>
    <property type="match status" value="1"/>
</dbReference>
<dbReference type="AlphaFoldDB" id="A0A0F8VG35"/>
<dbReference type="Gene3D" id="1.10.30.50">
    <property type="match status" value="1"/>
</dbReference>
<feature type="compositionally biased region" description="Basic residues" evidence="1">
    <location>
        <begin position="12"/>
        <end position="34"/>
    </location>
</feature>
<reference evidence="2" key="1">
    <citation type="journal article" date="2015" name="Nature">
        <title>Complex archaea that bridge the gap between prokaryotes and eukaryotes.</title>
        <authorList>
            <person name="Spang A."/>
            <person name="Saw J.H."/>
            <person name="Jorgensen S.L."/>
            <person name="Zaremba-Niedzwiedzka K."/>
            <person name="Martijn J."/>
            <person name="Lind A.E."/>
            <person name="van Eijk R."/>
            <person name="Schleper C."/>
            <person name="Guy L."/>
            <person name="Ettema T.J."/>
        </authorList>
    </citation>
    <scope>NUCLEOTIDE SEQUENCE</scope>
</reference>
<evidence type="ECO:0000256" key="1">
    <source>
        <dbReference type="SAM" id="MobiDB-lite"/>
    </source>
</evidence>
<protein>
    <recommendedName>
        <fullName evidence="3">HNH nuclease domain-containing protein</fullName>
    </recommendedName>
</protein>
<comment type="caution">
    <text evidence="2">The sequence shown here is derived from an EMBL/GenBank/DDBJ whole genome shotgun (WGS) entry which is preliminary data.</text>
</comment>
<evidence type="ECO:0000313" key="2">
    <source>
        <dbReference type="EMBL" id="KKK43408.1"/>
    </source>
</evidence>
<feature type="region of interest" description="Disordered" evidence="1">
    <location>
        <begin position="1"/>
        <end position="39"/>
    </location>
</feature>
<dbReference type="InterPro" id="IPR003615">
    <property type="entry name" value="HNH_nuc"/>
</dbReference>
<organism evidence="2">
    <name type="scientific">marine sediment metagenome</name>
    <dbReference type="NCBI Taxonomy" id="412755"/>
    <lineage>
        <taxon>unclassified sequences</taxon>
        <taxon>metagenomes</taxon>
        <taxon>ecological metagenomes</taxon>
    </lineage>
</organism>
<dbReference type="EMBL" id="LAZR01070251">
    <property type="protein sequence ID" value="KKK43408.1"/>
    <property type="molecule type" value="Genomic_DNA"/>
</dbReference>
<name>A0A0F8VG35_9ZZZZ</name>
<evidence type="ECO:0008006" key="3">
    <source>
        <dbReference type="Google" id="ProtNLM"/>
    </source>
</evidence>
<proteinExistence type="predicted"/>
<accession>A0A0F8VG35</accession>
<sequence length="166" mass="19312">MAMKRSQLKPGKPLRRGKPIQAKRKKRKPKSKLQTRKDKVSSNYWLKRADVLWSVLVRQKNGGRCVMCGKPCRDAHHIIPRGKKAHRHNLKNGLPLCYPCHQCNNSVSPHQSPLGFVEWLKEYNLELFDWADYHRHDLYPYPDFKAAYEALAGLALDDVLDREGQE</sequence>
<gene>
    <name evidence="2" type="ORF">LCGC14_3168490</name>
</gene>